<dbReference type="OrthoDB" id="5979489at2759"/>
<organism evidence="2 3">
    <name type="scientific">Allacma fusca</name>
    <dbReference type="NCBI Taxonomy" id="39272"/>
    <lineage>
        <taxon>Eukaryota</taxon>
        <taxon>Metazoa</taxon>
        <taxon>Ecdysozoa</taxon>
        <taxon>Arthropoda</taxon>
        <taxon>Hexapoda</taxon>
        <taxon>Collembola</taxon>
        <taxon>Symphypleona</taxon>
        <taxon>Sminthuridae</taxon>
        <taxon>Allacma</taxon>
    </lineage>
</organism>
<evidence type="ECO:0000313" key="3">
    <source>
        <dbReference type="Proteomes" id="UP000708208"/>
    </source>
</evidence>
<reference evidence="2" key="1">
    <citation type="submission" date="2021-06" db="EMBL/GenBank/DDBJ databases">
        <authorList>
            <person name="Hodson N. C."/>
            <person name="Mongue J. A."/>
            <person name="Jaron S. K."/>
        </authorList>
    </citation>
    <scope>NUCLEOTIDE SEQUENCE</scope>
</reference>
<keyword evidence="3" id="KW-1185">Reference proteome</keyword>
<dbReference type="AlphaFoldDB" id="A0A8J2LAD2"/>
<proteinExistence type="predicted"/>
<name>A0A8J2LAD2_9HEXA</name>
<evidence type="ECO:0000313" key="2">
    <source>
        <dbReference type="EMBL" id="CAG7831693.1"/>
    </source>
</evidence>
<dbReference type="Proteomes" id="UP000708208">
    <property type="component" value="Unassembled WGS sequence"/>
</dbReference>
<gene>
    <name evidence="2" type="ORF">AFUS01_LOCUS41420</name>
</gene>
<sequence>MASSGGLNPEASSYLIPVKSAGGKSKRMTQVGGRRRQRKSKVVAAPQLGAGKRRPTVYEGSTQSVRSELALFDLLPTDAMFNNSEIYINGQLVMDTSNFYPWLGYMQRLLSASSIEKNGKLKNELWYPNTVQESYVASDGGWNTRFEMSKGSQTFEMVGQILGNMFTQPRYVVAGTQIRIVLRRAKPELCLESAITKMTGVIYFKSTHYELEWPEGIDLILLNAASDIVNKKITYLENGSGWNIKNIATFEIKMANISLFGHSVGNIFQCLFPGGKEL</sequence>
<evidence type="ECO:0000256" key="1">
    <source>
        <dbReference type="SAM" id="MobiDB-lite"/>
    </source>
</evidence>
<protein>
    <submittedName>
        <fullName evidence="2">Uncharacterized protein</fullName>
    </submittedName>
</protein>
<accession>A0A8J2LAD2</accession>
<feature type="region of interest" description="Disordered" evidence="1">
    <location>
        <begin position="1"/>
        <end position="43"/>
    </location>
</feature>
<comment type="caution">
    <text evidence="2">The sequence shown here is derived from an EMBL/GenBank/DDBJ whole genome shotgun (WGS) entry which is preliminary data.</text>
</comment>
<dbReference type="EMBL" id="CAJVCH010561610">
    <property type="protein sequence ID" value="CAG7831693.1"/>
    <property type="molecule type" value="Genomic_DNA"/>
</dbReference>